<evidence type="ECO:0000256" key="9">
    <source>
        <dbReference type="PROSITE-ProRule" id="PRU00090"/>
    </source>
</evidence>
<comment type="caution">
    <text evidence="14">The sequence shown here is derived from an EMBL/GenBank/DDBJ whole genome shotgun (WGS) entry which is preliminary data.</text>
</comment>
<keyword evidence="6 11" id="KW-0732">Signal</keyword>
<evidence type="ECO:0000256" key="8">
    <source>
        <dbReference type="ARBA" id="ARBA00023157"/>
    </source>
</evidence>
<feature type="domain" description="NTR" evidence="13">
    <location>
        <begin position="165"/>
        <end position="298"/>
    </location>
</feature>
<keyword evidence="7" id="KW-0221">Differentiation</keyword>
<keyword evidence="5" id="KW-0879">Wnt signaling pathway</keyword>
<evidence type="ECO:0000256" key="3">
    <source>
        <dbReference type="ARBA" id="ARBA00022473"/>
    </source>
</evidence>
<feature type="compositionally biased region" description="Polar residues" evidence="10">
    <location>
        <begin position="317"/>
        <end position="332"/>
    </location>
</feature>
<evidence type="ECO:0000256" key="6">
    <source>
        <dbReference type="ARBA" id="ARBA00022729"/>
    </source>
</evidence>
<dbReference type="GO" id="GO:0035567">
    <property type="term" value="P:non-canonical Wnt signaling pathway"/>
    <property type="evidence" value="ECO:0007669"/>
    <property type="project" value="TreeGrafter"/>
</dbReference>
<evidence type="ECO:0000259" key="12">
    <source>
        <dbReference type="PROSITE" id="PS50038"/>
    </source>
</evidence>
<dbReference type="SMART" id="SM00063">
    <property type="entry name" value="FRI"/>
    <property type="match status" value="1"/>
</dbReference>
<evidence type="ECO:0000313" key="15">
    <source>
        <dbReference type="Proteomes" id="UP000215902"/>
    </source>
</evidence>
<dbReference type="STRING" id="282301.A0A267G9Z3"/>
<keyword evidence="15" id="KW-1185">Reference proteome</keyword>
<dbReference type="InterPro" id="IPR015526">
    <property type="entry name" value="Frizzled/SFRP"/>
</dbReference>
<proteinExistence type="inferred from homology"/>
<dbReference type="InterPro" id="IPR036790">
    <property type="entry name" value="Frizzled_dom_sf"/>
</dbReference>
<feature type="compositionally biased region" description="Low complexity" evidence="10">
    <location>
        <begin position="366"/>
        <end position="375"/>
    </location>
</feature>
<evidence type="ECO:0000256" key="11">
    <source>
        <dbReference type="SAM" id="SignalP"/>
    </source>
</evidence>
<dbReference type="InterPro" id="IPR001134">
    <property type="entry name" value="Netrin_domain"/>
</dbReference>
<keyword evidence="8 9" id="KW-1015">Disulfide bond</keyword>
<dbReference type="GO" id="GO:0060070">
    <property type="term" value="P:canonical Wnt signaling pathway"/>
    <property type="evidence" value="ECO:0007669"/>
    <property type="project" value="TreeGrafter"/>
</dbReference>
<feature type="compositionally biased region" description="Low complexity" evidence="10">
    <location>
        <begin position="299"/>
        <end position="316"/>
    </location>
</feature>
<feature type="compositionally biased region" description="Basic and acidic residues" evidence="10">
    <location>
        <begin position="399"/>
        <end position="411"/>
    </location>
</feature>
<feature type="domain" description="FZ" evidence="12">
    <location>
        <begin position="37"/>
        <end position="159"/>
    </location>
</feature>
<dbReference type="InterPro" id="IPR008993">
    <property type="entry name" value="TIMP-like_OB-fold"/>
</dbReference>
<dbReference type="Proteomes" id="UP000215902">
    <property type="component" value="Unassembled WGS sequence"/>
</dbReference>
<dbReference type="GO" id="GO:0017147">
    <property type="term" value="F:Wnt-protein binding"/>
    <property type="evidence" value="ECO:0007669"/>
    <property type="project" value="TreeGrafter"/>
</dbReference>
<accession>A0A267G9Z3</accession>
<evidence type="ECO:0000256" key="7">
    <source>
        <dbReference type="ARBA" id="ARBA00022782"/>
    </source>
</evidence>
<feature type="disulfide bond" evidence="9">
    <location>
        <begin position="121"/>
        <end position="145"/>
    </location>
</feature>
<dbReference type="GO" id="GO:0030154">
    <property type="term" value="P:cell differentiation"/>
    <property type="evidence" value="ECO:0007669"/>
    <property type="project" value="UniProtKB-KW"/>
</dbReference>
<gene>
    <name evidence="14" type="ORF">BOX15_Mlig013305g2</name>
</gene>
<sequence length="423" mass="48234">MLLTLVLALLAQPLFLIAMPPEWNLPSMPTSWALPFGSSHRCVPIPSTMQLCDKIGYREMRLPNMLNHDTVNEVMEQTKHWVPLANLACHKEIRVLLCSIYAPVCIPQLLERQIKPCRTLCEAVMRPCAAVMQKFGYAWPEILNCEQFPPETDHMCIKATQRTDCDACPNNVTYESVIGNYCVNNVAFKARVDSITKESGGFRIRLKRRVRFFKSTGVSRRQKRSIRSVFIQEDSSGCACGGLEAARNDSSKRFLMMGSVSPDGTSFSVTFLAEWQQRDRRFKWAIRKIRGSRRRSRAGEISATSAGSAGTNSSESICTLSQLNEPIPTSMSLGRRGGRGNRRKRKNRRRKKNNDRRRRNRKTSRSDSTAAASDRAPARDGGTSAAADRPGRRRRQRRNRDNDYRDRRGYAYEKSYYKNYQKS</sequence>
<dbReference type="GO" id="GO:0005615">
    <property type="term" value="C:extracellular space"/>
    <property type="evidence" value="ECO:0007669"/>
    <property type="project" value="TreeGrafter"/>
</dbReference>
<dbReference type="OrthoDB" id="5985572at2759"/>
<evidence type="ECO:0008006" key="16">
    <source>
        <dbReference type="Google" id="ProtNLM"/>
    </source>
</evidence>
<evidence type="ECO:0000256" key="4">
    <source>
        <dbReference type="ARBA" id="ARBA00022525"/>
    </source>
</evidence>
<dbReference type="Pfam" id="PF01392">
    <property type="entry name" value="Fz"/>
    <property type="match status" value="1"/>
</dbReference>
<evidence type="ECO:0000256" key="10">
    <source>
        <dbReference type="SAM" id="MobiDB-lite"/>
    </source>
</evidence>
<dbReference type="PROSITE" id="PS50038">
    <property type="entry name" value="FZ"/>
    <property type="match status" value="1"/>
</dbReference>
<dbReference type="InterPro" id="IPR020067">
    <property type="entry name" value="Frizzled_dom"/>
</dbReference>
<dbReference type="PANTHER" id="PTHR11309:SF148">
    <property type="entry name" value="SECRETED FRIZZLED-RELATED PROTEIN 1"/>
    <property type="match status" value="1"/>
</dbReference>
<reference evidence="14 15" key="1">
    <citation type="submission" date="2017-06" db="EMBL/GenBank/DDBJ databases">
        <title>A platform for efficient transgenesis in Macrostomum lignano, a flatworm model organism for stem cell research.</title>
        <authorList>
            <person name="Berezikov E."/>
        </authorList>
    </citation>
    <scope>NUCLEOTIDE SEQUENCE [LARGE SCALE GENOMIC DNA]</scope>
    <source>
        <strain evidence="14">DV1</strain>
        <tissue evidence="14">Whole organism</tissue>
    </source>
</reference>
<dbReference type="Gene3D" id="1.10.2000.10">
    <property type="entry name" value="Frizzled cysteine-rich domain"/>
    <property type="match status" value="1"/>
</dbReference>
<feature type="disulfide bond" evidence="9">
    <location>
        <begin position="52"/>
        <end position="98"/>
    </location>
</feature>
<organism evidence="14 15">
    <name type="scientific">Macrostomum lignano</name>
    <dbReference type="NCBI Taxonomy" id="282301"/>
    <lineage>
        <taxon>Eukaryota</taxon>
        <taxon>Metazoa</taxon>
        <taxon>Spiralia</taxon>
        <taxon>Lophotrochozoa</taxon>
        <taxon>Platyhelminthes</taxon>
        <taxon>Rhabditophora</taxon>
        <taxon>Macrostomorpha</taxon>
        <taxon>Macrostomida</taxon>
        <taxon>Macrostomidae</taxon>
        <taxon>Macrostomum</taxon>
    </lineage>
</organism>
<comment type="subcellular location">
    <subcellularLocation>
        <location evidence="1">Secreted</location>
    </subcellularLocation>
</comment>
<keyword evidence="3" id="KW-0217">Developmental protein</keyword>
<dbReference type="Gene3D" id="2.40.50.120">
    <property type="match status" value="1"/>
</dbReference>
<dbReference type="PROSITE" id="PS50189">
    <property type="entry name" value="NTR"/>
    <property type="match status" value="1"/>
</dbReference>
<feature type="signal peptide" evidence="11">
    <location>
        <begin position="1"/>
        <end position="18"/>
    </location>
</feature>
<dbReference type="AlphaFoldDB" id="A0A267G9Z3"/>
<feature type="region of interest" description="Disordered" evidence="10">
    <location>
        <begin position="293"/>
        <end position="423"/>
    </location>
</feature>
<evidence type="ECO:0000313" key="14">
    <source>
        <dbReference type="EMBL" id="PAA82848.1"/>
    </source>
</evidence>
<feature type="chain" id="PRO_5012040455" description="Secreted frizzled-related protein" evidence="11">
    <location>
        <begin position="19"/>
        <end position="423"/>
    </location>
</feature>
<evidence type="ECO:0000256" key="5">
    <source>
        <dbReference type="ARBA" id="ARBA00022687"/>
    </source>
</evidence>
<comment type="similarity">
    <text evidence="2">Belongs to the secreted frizzled-related protein (sFRP) family.</text>
</comment>
<comment type="caution">
    <text evidence="9">Lacks conserved residue(s) required for the propagation of feature annotation.</text>
</comment>
<name>A0A267G9Z3_9PLAT</name>
<protein>
    <recommendedName>
        <fullName evidence="16">Secreted frizzled-related protein</fullName>
    </recommendedName>
</protein>
<evidence type="ECO:0000256" key="1">
    <source>
        <dbReference type="ARBA" id="ARBA00004613"/>
    </source>
</evidence>
<keyword evidence="4" id="KW-0964">Secreted</keyword>
<dbReference type="SUPFAM" id="SSF63501">
    <property type="entry name" value="Frizzled cysteine-rich domain"/>
    <property type="match status" value="1"/>
</dbReference>
<evidence type="ECO:0000256" key="2">
    <source>
        <dbReference type="ARBA" id="ARBA00010054"/>
    </source>
</evidence>
<dbReference type="SUPFAM" id="SSF50242">
    <property type="entry name" value="TIMP-like"/>
    <property type="match status" value="1"/>
</dbReference>
<feature type="compositionally biased region" description="Basic residues" evidence="10">
    <location>
        <begin position="336"/>
        <end position="363"/>
    </location>
</feature>
<dbReference type="EMBL" id="NIVC01000446">
    <property type="protein sequence ID" value="PAA82848.1"/>
    <property type="molecule type" value="Genomic_DNA"/>
</dbReference>
<dbReference type="FunFam" id="1.10.2000.10:FF:000001">
    <property type="entry name" value="secreted frizzled-related protein 2"/>
    <property type="match status" value="1"/>
</dbReference>
<evidence type="ECO:0000259" key="13">
    <source>
        <dbReference type="PROSITE" id="PS50189"/>
    </source>
</evidence>
<dbReference type="PANTHER" id="PTHR11309">
    <property type="entry name" value="FRIZZLED"/>
    <property type="match status" value="1"/>
</dbReference>